<accession>A0AAW1HJK7</accession>
<dbReference type="Gene3D" id="3.40.50.300">
    <property type="entry name" value="P-loop containing nucleotide triphosphate hydrolases"/>
    <property type="match status" value="2"/>
</dbReference>
<dbReference type="PROSITE" id="PS51192">
    <property type="entry name" value="HELICASE_ATP_BIND_1"/>
    <property type="match status" value="1"/>
</dbReference>
<reference evidence="9" key="1">
    <citation type="submission" date="2024-03" db="EMBL/GenBank/DDBJ databases">
        <title>WGS assembly of Saponaria officinalis var. Norfolk2.</title>
        <authorList>
            <person name="Jenkins J."/>
            <person name="Shu S."/>
            <person name="Grimwood J."/>
            <person name="Barry K."/>
            <person name="Goodstein D."/>
            <person name="Schmutz J."/>
            <person name="Leebens-Mack J."/>
            <person name="Osbourn A."/>
        </authorList>
    </citation>
    <scope>NUCLEOTIDE SEQUENCE [LARGE SCALE GENOMIC DNA]</scope>
    <source>
        <strain evidence="9">JIC</strain>
    </source>
</reference>
<dbReference type="CDD" id="cd18787">
    <property type="entry name" value="SF2_C_DEAD"/>
    <property type="match status" value="1"/>
</dbReference>
<evidence type="ECO:0000259" key="7">
    <source>
        <dbReference type="PROSITE" id="PS51192"/>
    </source>
</evidence>
<dbReference type="GO" id="GO:0003724">
    <property type="term" value="F:RNA helicase activity"/>
    <property type="evidence" value="ECO:0007669"/>
    <property type="project" value="TreeGrafter"/>
</dbReference>
<evidence type="ECO:0000256" key="5">
    <source>
        <dbReference type="ARBA" id="ARBA00022840"/>
    </source>
</evidence>
<dbReference type="Pfam" id="PF00271">
    <property type="entry name" value="Helicase_C"/>
    <property type="match status" value="1"/>
</dbReference>
<evidence type="ECO:0000256" key="6">
    <source>
        <dbReference type="SAM" id="MobiDB-lite"/>
    </source>
</evidence>
<dbReference type="GO" id="GO:0003676">
    <property type="term" value="F:nucleic acid binding"/>
    <property type="evidence" value="ECO:0007669"/>
    <property type="project" value="InterPro"/>
</dbReference>
<sequence>MASSILLRRKLISSSMASTRALSAIASTVLNTPTSAVSSVGTSSNLKMNRKYGVSEYRSCCSRMNFTASFASQGFAAAHYSDEDKGSSDESLEISKLNIHEDIVSSLAKKGITSLFPIQKAVLEPAMQGRDMIGRAKTGTGKTLAFGIPILDKITRHNAKHGMGRDPLALVLAPTRELARQVDKEFYESSKLDTLCVYGGTPITRQMSALSKGVDIVSGTPGRVIDLLKRGALDLSRVQFVVLDEADQMLNVGFEEDVEVILEKLPKNRQTMMFSATMPSWIVKLTQKYLKNPLTIDLVGDSDQKLAEGISLNSIVVDHRSKAGVIGPLVTEYAKGGKCIVFTQTKRDADNLAHAMGRKNYKCEPLHGDIAQGQRERTLSRFREGDINILVATDVAARGLDIPNVDLIIHYELPSSSEIFVHRSGRTGRAGKKGTAILVHTMDQSRAVRVIERDVGCRFRELPQVASDGVEMDMSSGFGGGGRFGSGGRSGNSGFSRQGGYGGSSGRFGGSSDYGRSGGYGGSSRSSGSGSYGGSRSTGGGYGDSSQSGYGKSGFGRSSGGFGDTGGSFGGGRQGGFGDFGSGGGFGSARSSRFGSFGDDK</sequence>
<comment type="similarity">
    <text evidence="1">Belongs to the DEAD box helicase family. DDX21/DDX50 subfamily.</text>
</comment>
<dbReference type="Pfam" id="PF00270">
    <property type="entry name" value="DEAD"/>
    <property type="match status" value="1"/>
</dbReference>
<evidence type="ECO:0000313" key="10">
    <source>
        <dbReference type="Proteomes" id="UP001443914"/>
    </source>
</evidence>
<dbReference type="SMART" id="SM00487">
    <property type="entry name" value="DEXDc"/>
    <property type="match status" value="1"/>
</dbReference>
<feature type="compositionally biased region" description="Gly residues" evidence="6">
    <location>
        <begin position="530"/>
        <end position="543"/>
    </location>
</feature>
<organism evidence="9 10">
    <name type="scientific">Saponaria officinalis</name>
    <name type="common">Common soapwort</name>
    <name type="synonym">Lychnis saponaria</name>
    <dbReference type="NCBI Taxonomy" id="3572"/>
    <lineage>
        <taxon>Eukaryota</taxon>
        <taxon>Viridiplantae</taxon>
        <taxon>Streptophyta</taxon>
        <taxon>Embryophyta</taxon>
        <taxon>Tracheophyta</taxon>
        <taxon>Spermatophyta</taxon>
        <taxon>Magnoliopsida</taxon>
        <taxon>eudicotyledons</taxon>
        <taxon>Gunneridae</taxon>
        <taxon>Pentapetalae</taxon>
        <taxon>Caryophyllales</taxon>
        <taxon>Caryophyllaceae</taxon>
        <taxon>Caryophylleae</taxon>
        <taxon>Saponaria</taxon>
    </lineage>
</organism>
<dbReference type="Proteomes" id="UP001443914">
    <property type="component" value="Unassembled WGS sequence"/>
</dbReference>
<dbReference type="GO" id="GO:0005829">
    <property type="term" value="C:cytosol"/>
    <property type="evidence" value="ECO:0007669"/>
    <property type="project" value="TreeGrafter"/>
</dbReference>
<dbReference type="SUPFAM" id="SSF52540">
    <property type="entry name" value="P-loop containing nucleoside triphosphate hydrolases"/>
    <property type="match status" value="1"/>
</dbReference>
<evidence type="ECO:0000256" key="2">
    <source>
        <dbReference type="ARBA" id="ARBA00022741"/>
    </source>
</evidence>
<dbReference type="PANTHER" id="PTHR47959">
    <property type="entry name" value="ATP-DEPENDENT RNA HELICASE RHLE-RELATED"/>
    <property type="match status" value="1"/>
</dbReference>
<evidence type="ECO:0000256" key="3">
    <source>
        <dbReference type="ARBA" id="ARBA00022801"/>
    </source>
</evidence>
<keyword evidence="3" id="KW-0378">Hydrolase</keyword>
<feature type="compositionally biased region" description="Low complexity" evidence="6">
    <location>
        <begin position="588"/>
        <end position="601"/>
    </location>
</feature>
<feature type="compositionally biased region" description="Gly residues" evidence="6">
    <location>
        <begin position="551"/>
        <end position="587"/>
    </location>
</feature>
<evidence type="ECO:0000256" key="1">
    <source>
        <dbReference type="ARBA" id="ARBA00006517"/>
    </source>
</evidence>
<dbReference type="GO" id="GO:0005524">
    <property type="term" value="F:ATP binding"/>
    <property type="evidence" value="ECO:0007669"/>
    <property type="project" value="UniProtKB-KW"/>
</dbReference>
<dbReference type="EMBL" id="JBDFQZ010000011">
    <property type="protein sequence ID" value="KAK9676522.1"/>
    <property type="molecule type" value="Genomic_DNA"/>
</dbReference>
<dbReference type="InterPro" id="IPR027417">
    <property type="entry name" value="P-loop_NTPase"/>
</dbReference>
<dbReference type="PROSITE" id="PS51194">
    <property type="entry name" value="HELICASE_CTER"/>
    <property type="match status" value="1"/>
</dbReference>
<protein>
    <submittedName>
        <fullName evidence="9">Uncharacterized protein</fullName>
    </submittedName>
</protein>
<dbReference type="InterPro" id="IPR044742">
    <property type="entry name" value="DEAD/DEAH_RhlB"/>
</dbReference>
<keyword evidence="4" id="KW-0347">Helicase</keyword>
<dbReference type="GO" id="GO:0016787">
    <property type="term" value="F:hydrolase activity"/>
    <property type="evidence" value="ECO:0007669"/>
    <property type="project" value="UniProtKB-KW"/>
</dbReference>
<keyword evidence="10" id="KW-1185">Reference proteome</keyword>
<dbReference type="InterPro" id="IPR011545">
    <property type="entry name" value="DEAD/DEAH_box_helicase_dom"/>
</dbReference>
<dbReference type="CDD" id="cd00268">
    <property type="entry name" value="DEADc"/>
    <property type="match status" value="1"/>
</dbReference>
<dbReference type="FunFam" id="3.40.50.300:FF:001060">
    <property type="entry name" value="ATP-dependent RNA helicase RhlE"/>
    <property type="match status" value="1"/>
</dbReference>
<keyword evidence="2" id="KW-0547">Nucleotide-binding</keyword>
<feature type="compositionally biased region" description="Gly residues" evidence="6">
    <location>
        <begin position="477"/>
        <end position="509"/>
    </location>
</feature>
<dbReference type="InterPro" id="IPR050079">
    <property type="entry name" value="DEAD_box_RNA_helicase"/>
</dbReference>
<proteinExistence type="inferred from homology"/>
<comment type="caution">
    <text evidence="9">The sequence shown here is derived from an EMBL/GenBank/DDBJ whole genome shotgun (WGS) entry which is preliminary data.</text>
</comment>
<dbReference type="SMART" id="SM00490">
    <property type="entry name" value="HELICc"/>
    <property type="match status" value="1"/>
</dbReference>
<dbReference type="InterPro" id="IPR001650">
    <property type="entry name" value="Helicase_C-like"/>
</dbReference>
<evidence type="ECO:0000313" key="9">
    <source>
        <dbReference type="EMBL" id="KAK9676522.1"/>
    </source>
</evidence>
<evidence type="ECO:0000259" key="8">
    <source>
        <dbReference type="PROSITE" id="PS51194"/>
    </source>
</evidence>
<feature type="domain" description="Helicase C-terminal" evidence="8">
    <location>
        <begin position="311"/>
        <end position="470"/>
    </location>
</feature>
<feature type="domain" description="Helicase ATP-binding" evidence="7">
    <location>
        <begin position="123"/>
        <end position="296"/>
    </location>
</feature>
<evidence type="ECO:0000256" key="4">
    <source>
        <dbReference type="ARBA" id="ARBA00022806"/>
    </source>
</evidence>
<dbReference type="InterPro" id="IPR014001">
    <property type="entry name" value="Helicase_ATP-bd"/>
</dbReference>
<gene>
    <name evidence="9" type="ORF">RND81_11G082600</name>
</gene>
<dbReference type="AlphaFoldDB" id="A0AAW1HJK7"/>
<feature type="region of interest" description="Disordered" evidence="6">
    <location>
        <begin position="470"/>
        <end position="601"/>
    </location>
</feature>
<keyword evidence="5" id="KW-0067">ATP-binding</keyword>
<dbReference type="PANTHER" id="PTHR47959:SF23">
    <property type="entry name" value="HELICASE ATP-BINDING DOMAIN-CONTAINING PROTEIN"/>
    <property type="match status" value="1"/>
</dbReference>
<name>A0AAW1HJK7_SAPOF</name>